<proteinExistence type="predicted"/>
<accession>A0ABR2GKU9</accession>
<protein>
    <submittedName>
        <fullName evidence="1">Uncharacterized protein</fullName>
    </submittedName>
</protein>
<sequence length="184" mass="21867">MEEIPIEQIKKIIEIKESLKYRSFIDFYSSIEKQTNDLPLIQREQYRLFCLFCLYQIYKPKSRSSHLPEQILKFHTRLLSDRFKLTSEQIQQRWKDFGINSPCFMNSLEIVANGDPDLCRFINFIKTPPTGGDFMEFLNQNSTNLKNVLEYNPEYLSFIPKKIPGDLNIHSLITEEEYEQVNLI</sequence>
<evidence type="ECO:0000313" key="3">
    <source>
        <dbReference type="Proteomes" id="UP001470230"/>
    </source>
</evidence>
<dbReference type="EMBL" id="JAPFFF010000374">
    <property type="protein sequence ID" value="KAK8834548.1"/>
    <property type="molecule type" value="Genomic_DNA"/>
</dbReference>
<comment type="caution">
    <text evidence="1">The sequence shown here is derived from an EMBL/GenBank/DDBJ whole genome shotgun (WGS) entry which is preliminary data.</text>
</comment>
<evidence type="ECO:0000313" key="1">
    <source>
        <dbReference type="EMBL" id="KAK8834548.1"/>
    </source>
</evidence>
<dbReference type="EMBL" id="JAPFFF010000018">
    <property type="protein sequence ID" value="KAK8860242.1"/>
    <property type="molecule type" value="Genomic_DNA"/>
</dbReference>
<gene>
    <name evidence="2" type="ORF">M9Y10_011907</name>
    <name evidence="1" type="ORF">M9Y10_027549</name>
</gene>
<evidence type="ECO:0000313" key="2">
    <source>
        <dbReference type="EMBL" id="KAK8860242.1"/>
    </source>
</evidence>
<keyword evidence="3" id="KW-1185">Reference proteome</keyword>
<organism evidence="1 3">
    <name type="scientific">Tritrichomonas musculus</name>
    <dbReference type="NCBI Taxonomy" id="1915356"/>
    <lineage>
        <taxon>Eukaryota</taxon>
        <taxon>Metamonada</taxon>
        <taxon>Parabasalia</taxon>
        <taxon>Tritrichomonadida</taxon>
        <taxon>Tritrichomonadidae</taxon>
        <taxon>Tritrichomonas</taxon>
    </lineage>
</organism>
<name>A0ABR2GKU9_9EUKA</name>
<dbReference type="Proteomes" id="UP001470230">
    <property type="component" value="Unassembled WGS sequence"/>
</dbReference>
<reference evidence="1 3" key="1">
    <citation type="submission" date="2024-04" db="EMBL/GenBank/DDBJ databases">
        <title>Tritrichomonas musculus Genome.</title>
        <authorList>
            <person name="Alves-Ferreira E."/>
            <person name="Grigg M."/>
            <person name="Lorenzi H."/>
            <person name="Galac M."/>
        </authorList>
    </citation>
    <scope>NUCLEOTIDE SEQUENCE [LARGE SCALE GENOMIC DNA]</scope>
    <source>
        <strain evidence="1 3">EAF2021</strain>
    </source>
</reference>